<reference evidence="1 2" key="1">
    <citation type="journal article" date="2023" name="ISME J.">
        <title>Cultivation and genomic characterization of novel and ubiquitous marine nitrite-oxidizing bacteria from the Nitrospirales.</title>
        <authorList>
            <person name="Mueller A.J."/>
            <person name="Daebeler A."/>
            <person name="Herbold C.W."/>
            <person name="Kirkegaard R.H."/>
            <person name="Daims H."/>
        </authorList>
    </citation>
    <scope>NUCLEOTIDE SEQUENCE [LARGE SCALE GENOMIC DNA]</scope>
    <source>
        <strain evidence="1 2">EB</strain>
    </source>
</reference>
<accession>A0ABU3K3T1</accession>
<gene>
    <name evidence="1" type="ORF">PPG34_01635</name>
</gene>
<organism evidence="1 2">
    <name type="scientific">Candidatus Nitronereus thalassa</name>
    <dbReference type="NCBI Taxonomy" id="3020898"/>
    <lineage>
        <taxon>Bacteria</taxon>
        <taxon>Pseudomonadati</taxon>
        <taxon>Nitrospirota</taxon>
        <taxon>Nitrospiria</taxon>
        <taxon>Nitrospirales</taxon>
        <taxon>Nitrospiraceae</taxon>
        <taxon>Candidatus Nitronereus</taxon>
    </lineage>
</organism>
<dbReference type="EMBL" id="JAQOUE010000001">
    <property type="protein sequence ID" value="MDT7041031.1"/>
    <property type="molecule type" value="Genomic_DNA"/>
</dbReference>
<keyword evidence="2" id="KW-1185">Reference proteome</keyword>
<evidence type="ECO:0000313" key="1">
    <source>
        <dbReference type="EMBL" id="MDT7041031.1"/>
    </source>
</evidence>
<evidence type="ECO:0000313" key="2">
    <source>
        <dbReference type="Proteomes" id="UP001250932"/>
    </source>
</evidence>
<dbReference type="Proteomes" id="UP001250932">
    <property type="component" value="Unassembled WGS sequence"/>
</dbReference>
<dbReference type="RefSeq" id="WP_313831390.1">
    <property type="nucleotide sequence ID" value="NZ_JAQOUE010000001.1"/>
</dbReference>
<proteinExistence type="predicted"/>
<protein>
    <submittedName>
        <fullName evidence="1">Uncharacterized protein</fullName>
    </submittedName>
</protein>
<comment type="caution">
    <text evidence="1">The sequence shown here is derived from an EMBL/GenBank/DDBJ whole genome shotgun (WGS) entry which is preliminary data.</text>
</comment>
<name>A0ABU3K3T1_9BACT</name>
<sequence length="145" mass="16373">MALALIKLPLKSIQIQKKIIYYVSSVETIPEAIPLVAGDAIQNLMSALDHLAYQLVCSDTGDNPPNPNWIYFPISDDASKYRQKKSGKIAGAAQATFDAIDGLKPYKGGNDLIWKLYRLNNIEKHRLLLNKEQFELLRRRREGFG</sequence>